<dbReference type="InterPro" id="IPR006076">
    <property type="entry name" value="FAD-dep_OxRdtase"/>
</dbReference>
<keyword evidence="3" id="KW-0408">Iron</keyword>
<dbReference type="GO" id="GO:0016020">
    <property type="term" value="C:membrane"/>
    <property type="evidence" value="ECO:0007669"/>
    <property type="project" value="InterPro"/>
</dbReference>
<evidence type="ECO:0000259" key="6">
    <source>
        <dbReference type="PROSITE" id="PS51296"/>
    </source>
</evidence>
<dbReference type="AlphaFoldDB" id="A0A6I4VZD7"/>
<keyword evidence="4" id="KW-0411">Iron-sulfur</keyword>
<dbReference type="PANTHER" id="PTHR13847">
    <property type="entry name" value="SARCOSINE DEHYDROGENASE-RELATED"/>
    <property type="match status" value="1"/>
</dbReference>
<evidence type="ECO:0000256" key="5">
    <source>
        <dbReference type="ARBA" id="ARBA00023157"/>
    </source>
</evidence>
<dbReference type="GO" id="GO:0046872">
    <property type="term" value="F:metal ion binding"/>
    <property type="evidence" value="ECO:0007669"/>
    <property type="project" value="UniProtKB-KW"/>
</dbReference>
<accession>A0A6I4VZD7</accession>
<dbReference type="CDD" id="cd03477">
    <property type="entry name" value="Rieske_YhfW_C"/>
    <property type="match status" value="1"/>
</dbReference>
<keyword evidence="5" id="KW-1015">Disulfide bond</keyword>
<organism evidence="7 8">
    <name type="scientific">Shimazuella alba</name>
    <dbReference type="NCBI Taxonomy" id="2690964"/>
    <lineage>
        <taxon>Bacteria</taxon>
        <taxon>Bacillati</taxon>
        <taxon>Bacillota</taxon>
        <taxon>Bacilli</taxon>
        <taxon>Bacillales</taxon>
        <taxon>Thermoactinomycetaceae</taxon>
        <taxon>Shimazuella</taxon>
    </lineage>
</organism>
<dbReference type="InterPro" id="IPR005805">
    <property type="entry name" value="Rieske_Fe-S_prot_C"/>
</dbReference>
<protein>
    <submittedName>
        <fullName evidence="7">FAD-dependent oxidoreductase</fullName>
    </submittedName>
</protein>
<feature type="domain" description="Rieske" evidence="6">
    <location>
        <begin position="421"/>
        <end position="511"/>
    </location>
</feature>
<proteinExistence type="predicted"/>
<dbReference type="SUPFAM" id="SSF51905">
    <property type="entry name" value="FAD/NAD(P)-binding domain"/>
    <property type="match status" value="1"/>
</dbReference>
<evidence type="ECO:0000256" key="2">
    <source>
        <dbReference type="ARBA" id="ARBA00022723"/>
    </source>
</evidence>
<evidence type="ECO:0000256" key="1">
    <source>
        <dbReference type="ARBA" id="ARBA00022714"/>
    </source>
</evidence>
<dbReference type="GO" id="GO:0005737">
    <property type="term" value="C:cytoplasm"/>
    <property type="evidence" value="ECO:0007669"/>
    <property type="project" value="TreeGrafter"/>
</dbReference>
<dbReference type="Pfam" id="PF00355">
    <property type="entry name" value="Rieske"/>
    <property type="match status" value="1"/>
</dbReference>
<dbReference type="Proteomes" id="UP000430692">
    <property type="component" value="Unassembled WGS sequence"/>
</dbReference>
<gene>
    <name evidence="7" type="ORF">GSM42_19695</name>
</gene>
<dbReference type="GO" id="GO:0051537">
    <property type="term" value="F:2 iron, 2 sulfur cluster binding"/>
    <property type="evidence" value="ECO:0007669"/>
    <property type="project" value="UniProtKB-KW"/>
</dbReference>
<comment type="caution">
    <text evidence="7">The sequence shown here is derived from an EMBL/GenBank/DDBJ whole genome shotgun (WGS) entry which is preliminary data.</text>
</comment>
<dbReference type="EMBL" id="WUUL01000022">
    <property type="protein sequence ID" value="MXQ55908.1"/>
    <property type="molecule type" value="Genomic_DNA"/>
</dbReference>
<dbReference type="Pfam" id="PF01266">
    <property type="entry name" value="DAO"/>
    <property type="match status" value="1"/>
</dbReference>
<dbReference type="InterPro" id="IPR036922">
    <property type="entry name" value="Rieske_2Fe-2S_sf"/>
</dbReference>
<keyword evidence="2" id="KW-0479">Metal-binding</keyword>
<dbReference type="GO" id="GO:0004497">
    <property type="term" value="F:monooxygenase activity"/>
    <property type="evidence" value="ECO:0007669"/>
    <property type="project" value="UniProtKB-ARBA"/>
</dbReference>
<evidence type="ECO:0000313" key="8">
    <source>
        <dbReference type="Proteomes" id="UP000430692"/>
    </source>
</evidence>
<dbReference type="FunFam" id="2.102.10.10:FF:000014">
    <property type="entry name" value="Oxidoreductase, FAD dependent"/>
    <property type="match status" value="1"/>
</dbReference>
<dbReference type="InterPro" id="IPR038010">
    <property type="entry name" value="YhfW_C"/>
</dbReference>
<sequence>MNTQLPIYPEPYWRDPNPFQSYFRLKGDSQTDVVVIGAGIAGITTAYLLSKEGKKVILLDAGKVGNGTTGHTTAKITAQHDVIYDELIQHFGSAKAEDYYQANMKAKKFIEDTIQQLAIDCDFKQEDAYLYTIEDANMEKLEKEAKAYETLGIKGAYVDKLPLDLGQKAGLIMPNQAQFHPLRYLRSLLDQFIASGGQVFENTTVVDVEEGQSPAVITRDQHRIHCKQVVICSHFPCYDKGGYFARLHADRSYVLAIKPEKSYPGGMYLSIDNPATRSLREVTIHGEQYVLVGGQSHKTGKGVCTMEHYEILEKFAKDTLGIKEYPYRWSAQDLITLDKVPYIGRLTAKHENIFVATGFRKWGMSHSTVSALLITDLIMERDNPYEALYDPSRFQADPSLRTLIVENLDVAGSLVAGKVGLTFKEPADLNPDEGAIVMVGGEKCGAYRDVDGALHVVDATCTHLGCEVEWNHGDRTWDCPCHGSRYSTDGEVIEGPAEKPLAPVTVESGEQ</sequence>
<dbReference type="Gene3D" id="3.30.9.10">
    <property type="entry name" value="D-Amino Acid Oxidase, subunit A, domain 2"/>
    <property type="match status" value="1"/>
</dbReference>
<dbReference type="PRINTS" id="PR00162">
    <property type="entry name" value="RIESKE"/>
</dbReference>
<dbReference type="GO" id="GO:0016705">
    <property type="term" value="F:oxidoreductase activity, acting on paired donors, with incorporation or reduction of molecular oxygen"/>
    <property type="evidence" value="ECO:0007669"/>
    <property type="project" value="UniProtKB-ARBA"/>
</dbReference>
<dbReference type="Gene3D" id="3.50.50.60">
    <property type="entry name" value="FAD/NAD(P)-binding domain"/>
    <property type="match status" value="1"/>
</dbReference>
<dbReference type="Gene3D" id="2.102.10.10">
    <property type="entry name" value="Rieske [2Fe-2S] iron-sulphur domain"/>
    <property type="match status" value="1"/>
</dbReference>
<keyword evidence="8" id="KW-1185">Reference proteome</keyword>
<dbReference type="PANTHER" id="PTHR13847:SF274">
    <property type="entry name" value="RIESKE 2FE-2S IRON-SULFUR PROTEIN YHFW-RELATED"/>
    <property type="match status" value="1"/>
</dbReference>
<evidence type="ECO:0000256" key="4">
    <source>
        <dbReference type="ARBA" id="ARBA00023014"/>
    </source>
</evidence>
<reference evidence="7 8" key="1">
    <citation type="submission" date="2019-12" db="EMBL/GenBank/DDBJ databases">
        <title>Whole-genome analyses of novel actinobacteria.</title>
        <authorList>
            <person name="Sahin N."/>
            <person name="Saygin H."/>
        </authorList>
    </citation>
    <scope>NUCLEOTIDE SEQUENCE [LARGE SCALE GENOMIC DNA]</scope>
    <source>
        <strain evidence="7 8">KC615</strain>
    </source>
</reference>
<dbReference type="InterPro" id="IPR036188">
    <property type="entry name" value="FAD/NAD-bd_sf"/>
</dbReference>
<evidence type="ECO:0000256" key="3">
    <source>
        <dbReference type="ARBA" id="ARBA00023004"/>
    </source>
</evidence>
<evidence type="ECO:0000313" key="7">
    <source>
        <dbReference type="EMBL" id="MXQ55908.1"/>
    </source>
</evidence>
<dbReference type="SUPFAM" id="SSF50022">
    <property type="entry name" value="ISP domain"/>
    <property type="match status" value="1"/>
</dbReference>
<dbReference type="PROSITE" id="PS51296">
    <property type="entry name" value="RIESKE"/>
    <property type="match status" value="1"/>
</dbReference>
<keyword evidence="1" id="KW-0001">2Fe-2S</keyword>
<dbReference type="RefSeq" id="WP_160803267.1">
    <property type="nucleotide sequence ID" value="NZ_WUUL01000022.1"/>
</dbReference>
<dbReference type="InterPro" id="IPR017941">
    <property type="entry name" value="Rieske_2Fe-2S"/>
</dbReference>
<name>A0A6I4VZD7_9BACL</name>